<proteinExistence type="predicted"/>
<keyword evidence="5" id="KW-1185">Reference proteome</keyword>
<dbReference type="Pfam" id="PF00226">
    <property type="entry name" value="DnaJ"/>
    <property type="match status" value="1"/>
</dbReference>
<accession>A0ABR7ZVC8</accession>
<feature type="compositionally biased region" description="Low complexity" evidence="2">
    <location>
        <begin position="177"/>
        <end position="192"/>
    </location>
</feature>
<dbReference type="CDD" id="cd06257">
    <property type="entry name" value="DnaJ"/>
    <property type="match status" value="1"/>
</dbReference>
<feature type="region of interest" description="Disordered" evidence="2">
    <location>
        <begin position="175"/>
        <end position="285"/>
    </location>
</feature>
<feature type="compositionally biased region" description="Polar residues" evidence="2">
    <location>
        <begin position="266"/>
        <end position="283"/>
    </location>
</feature>
<dbReference type="Proteomes" id="UP000642094">
    <property type="component" value="Unassembled WGS sequence"/>
</dbReference>
<dbReference type="Gene3D" id="1.25.40.10">
    <property type="entry name" value="Tetratricopeptide repeat domain"/>
    <property type="match status" value="1"/>
</dbReference>
<dbReference type="Gene3D" id="1.10.287.110">
    <property type="entry name" value="DnaJ domain"/>
    <property type="match status" value="1"/>
</dbReference>
<dbReference type="PROSITE" id="PS50005">
    <property type="entry name" value="TPR"/>
    <property type="match status" value="1"/>
</dbReference>
<dbReference type="PANTHER" id="PTHR43096:SF58">
    <property type="entry name" value="CHAPERONE DNAJ-DOMAIN SUPERFAMILY PROTEIN"/>
    <property type="match status" value="1"/>
</dbReference>
<evidence type="ECO:0000256" key="1">
    <source>
        <dbReference type="PROSITE-ProRule" id="PRU00339"/>
    </source>
</evidence>
<sequence length="388" mass="42870">MDSPRKFRIDRGIGQYDYNDYYAVLGLPITASSFYVRKRYITIAKTLHPDVIYGYSEAEKRKATEYLSKLVNPAYNVLSQDRERTEYSAILKLLGKRLIKRNQKFLPQSDLAKQYLEASHSVNYEQTIQSIAQIQYKNLDQTLDYINQLSELNLAHILLQEGYTNSSNVILLSNKTSPSNSSAAIRSSNVASQTEMSSNGMASKSYQAQSESKMAMGKSVNGSVNASVNSSAASTSTNNSQANQANRTNQASGYQGSYGQAAKQPPLSQSTANQSSNLNSSKPVSHHITQAEEYINQQLWASALRELRTALQTDPKSSKCHALLGYVYMNQKLVGMAKTSFKQALAINPKEELALKHINQVGGNTTEVPKDQDKKQKKGGFFGWLGGG</sequence>
<dbReference type="EMBL" id="JACJQB010000008">
    <property type="protein sequence ID" value="MBD2187762.1"/>
    <property type="molecule type" value="Genomic_DNA"/>
</dbReference>
<evidence type="ECO:0000313" key="5">
    <source>
        <dbReference type="Proteomes" id="UP000642094"/>
    </source>
</evidence>
<dbReference type="RefSeq" id="WP_190402631.1">
    <property type="nucleotide sequence ID" value="NZ_JACJQB010000008.1"/>
</dbReference>
<dbReference type="InterPro" id="IPR011990">
    <property type="entry name" value="TPR-like_helical_dom_sf"/>
</dbReference>
<reference evidence="4 5" key="1">
    <citation type="journal article" date="2020" name="ISME J.">
        <title>Comparative genomics reveals insights into cyanobacterial evolution and habitat adaptation.</title>
        <authorList>
            <person name="Chen M.Y."/>
            <person name="Teng W.K."/>
            <person name="Zhao L."/>
            <person name="Hu C.X."/>
            <person name="Zhou Y.K."/>
            <person name="Han B.P."/>
            <person name="Song L.R."/>
            <person name="Shu W.S."/>
        </authorList>
    </citation>
    <scope>NUCLEOTIDE SEQUENCE [LARGE SCALE GENOMIC DNA]</scope>
    <source>
        <strain evidence="4 5">FACHB-723</strain>
    </source>
</reference>
<gene>
    <name evidence="4" type="ORF">H6F41_06345</name>
</gene>
<feature type="domain" description="J" evidence="3">
    <location>
        <begin position="20"/>
        <end position="91"/>
    </location>
</feature>
<comment type="caution">
    <text evidence="4">The sequence shown here is derived from an EMBL/GenBank/DDBJ whole genome shotgun (WGS) entry which is preliminary data.</text>
</comment>
<dbReference type="SMART" id="SM00028">
    <property type="entry name" value="TPR"/>
    <property type="match status" value="2"/>
</dbReference>
<evidence type="ECO:0000313" key="4">
    <source>
        <dbReference type="EMBL" id="MBD2187762.1"/>
    </source>
</evidence>
<dbReference type="PANTHER" id="PTHR43096">
    <property type="entry name" value="DNAJ HOMOLOG 1, MITOCHONDRIAL-RELATED"/>
    <property type="match status" value="1"/>
</dbReference>
<feature type="repeat" description="TPR" evidence="1">
    <location>
        <begin position="318"/>
        <end position="351"/>
    </location>
</feature>
<dbReference type="SMART" id="SM00271">
    <property type="entry name" value="DnaJ"/>
    <property type="match status" value="1"/>
</dbReference>
<protein>
    <submittedName>
        <fullName evidence="4">DnaJ domain-containing protein</fullName>
    </submittedName>
</protein>
<dbReference type="InterPro" id="IPR036869">
    <property type="entry name" value="J_dom_sf"/>
</dbReference>
<dbReference type="SUPFAM" id="SSF48452">
    <property type="entry name" value="TPR-like"/>
    <property type="match status" value="1"/>
</dbReference>
<feature type="compositionally biased region" description="Polar residues" evidence="2">
    <location>
        <begin position="193"/>
        <end position="212"/>
    </location>
</feature>
<feature type="compositionally biased region" description="Low complexity" evidence="2">
    <location>
        <begin position="219"/>
        <end position="252"/>
    </location>
</feature>
<organism evidence="4 5">
    <name type="scientific">Pseudanabaena mucicola FACHB-723</name>
    <dbReference type="NCBI Taxonomy" id="2692860"/>
    <lineage>
        <taxon>Bacteria</taxon>
        <taxon>Bacillati</taxon>
        <taxon>Cyanobacteriota</taxon>
        <taxon>Cyanophyceae</taxon>
        <taxon>Pseudanabaenales</taxon>
        <taxon>Pseudanabaenaceae</taxon>
        <taxon>Pseudanabaena</taxon>
    </lineage>
</organism>
<dbReference type="PROSITE" id="PS50076">
    <property type="entry name" value="DNAJ_2"/>
    <property type="match status" value="1"/>
</dbReference>
<name>A0ABR7ZVC8_9CYAN</name>
<dbReference type="SUPFAM" id="SSF46565">
    <property type="entry name" value="Chaperone J-domain"/>
    <property type="match status" value="1"/>
</dbReference>
<evidence type="ECO:0000256" key="2">
    <source>
        <dbReference type="SAM" id="MobiDB-lite"/>
    </source>
</evidence>
<evidence type="ECO:0000259" key="3">
    <source>
        <dbReference type="PROSITE" id="PS50076"/>
    </source>
</evidence>
<dbReference type="InterPro" id="IPR001623">
    <property type="entry name" value="DnaJ_domain"/>
</dbReference>
<keyword evidence="1" id="KW-0802">TPR repeat</keyword>
<dbReference type="InterPro" id="IPR019734">
    <property type="entry name" value="TPR_rpt"/>
</dbReference>